<feature type="region of interest" description="Disordered" evidence="1">
    <location>
        <begin position="1"/>
        <end position="49"/>
    </location>
</feature>
<name>M2QPP6_CERS8</name>
<feature type="compositionally biased region" description="Pro residues" evidence="1">
    <location>
        <begin position="249"/>
        <end position="263"/>
    </location>
</feature>
<feature type="region of interest" description="Disordered" evidence="1">
    <location>
        <begin position="204"/>
        <end position="223"/>
    </location>
</feature>
<gene>
    <name evidence="2" type="ORF">CERSUDRAFT_112713</name>
</gene>
<evidence type="ECO:0000313" key="3">
    <source>
        <dbReference type="Proteomes" id="UP000016930"/>
    </source>
</evidence>
<reference evidence="2 3" key="1">
    <citation type="journal article" date="2012" name="Proc. Natl. Acad. Sci. U.S.A.">
        <title>Comparative genomics of Ceriporiopsis subvermispora and Phanerochaete chrysosporium provide insight into selective ligninolysis.</title>
        <authorList>
            <person name="Fernandez-Fueyo E."/>
            <person name="Ruiz-Duenas F.J."/>
            <person name="Ferreira P."/>
            <person name="Floudas D."/>
            <person name="Hibbett D.S."/>
            <person name="Canessa P."/>
            <person name="Larrondo L.F."/>
            <person name="James T.Y."/>
            <person name="Seelenfreund D."/>
            <person name="Lobos S."/>
            <person name="Polanco R."/>
            <person name="Tello M."/>
            <person name="Honda Y."/>
            <person name="Watanabe T."/>
            <person name="Watanabe T."/>
            <person name="Ryu J.S."/>
            <person name="Kubicek C.P."/>
            <person name="Schmoll M."/>
            <person name="Gaskell J."/>
            <person name="Hammel K.E."/>
            <person name="St John F.J."/>
            <person name="Vanden Wymelenberg A."/>
            <person name="Sabat G."/>
            <person name="Splinter BonDurant S."/>
            <person name="Syed K."/>
            <person name="Yadav J.S."/>
            <person name="Doddapaneni H."/>
            <person name="Subramanian V."/>
            <person name="Lavin J.L."/>
            <person name="Oguiza J.A."/>
            <person name="Perez G."/>
            <person name="Pisabarro A.G."/>
            <person name="Ramirez L."/>
            <person name="Santoyo F."/>
            <person name="Master E."/>
            <person name="Coutinho P.M."/>
            <person name="Henrissat B."/>
            <person name="Lombard V."/>
            <person name="Magnuson J.K."/>
            <person name="Kuees U."/>
            <person name="Hori C."/>
            <person name="Igarashi K."/>
            <person name="Samejima M."/>
            <person name="Held B.W."/>
            <person name="Barry K.W."/>
            <person name="LaButti K.M."/>
            <person name="Lapidus A."/>
            <person name="Lindquist E.A."/>
            <person name="Lucas S.M."/>
            <person name="Riley R."/>
            <person name="Salamov A.A."/>
            <person name="Hoffmeister D."/>
            <person name="Schwenk D."/>
            <person name="Hadar Y."/>
            <person name="Yarden O."/>
            <person name="de Vries R.P."/>
            <person name="Wiebenga A."/>
            <person name="Stenlid J."/>
            <person name="Eastwood D."/>
            <person name="Grigoriev I.V."/>
            <person name="Berka R.M."/>
            <person name="Blanchette R.A."/>
            <person name="Kersten P."/>
            <person name="Martinez A.T."/>
            <person name="Vicuna R."/>
            <person name="Cullen D."/>
        </authorList>
    </citation>
    <scope>NUCLEOTIDE SEQUENCE [LARGE SCALE GENOMIC DNA]</scope>
    <source>
        <strain evidence="2 3">B</strain>
    </source>
</reference>
<dbReference type="Proteomes" id="UP000016930">
    <property type="component" value="Unassembled WGS sequence"/>
</dbReference>
<sequence>MANKRSREQKSRRSGSGIAPVVQQRRWQDGSSTSSAPFGTAAGVQPNSAAELFPLPPNLMRDIAAAPGYIQEPTGGTYSPTDFAPAMQHPEAQGQVNFMVPFRPDAALQQAEQALPQVDTYGTVYNDPVATNPSAVMQGLDRFAQWNEDAMRPSPSAHTWPQNETRQGNWAGYHPSAYDSHATLSTVQPPRHVSRFDAVDNQSLSHEQQGFFPPAPASSGSLQQSVVPVLHQYLESIAEESSAMKIESPAPPDVLQSPPPPPSDGHEQSVDVGASSEAIPALQKQDPGAFHQRVLEPSRSVPPAPSRPISRAQRYSPYSDASSSTMRTHVDEARGTHSPAPQEAVQGMGGAVTIHSGLGTNAIRNPGPMVLYHDDEDITITVHVRGRRSGLRYQTTVWTQSIPLPAGNGVAENIPRNGFPPSMPSPAPGQH</sequence>
<protein>
    <submittedName>
        <fullName evidence="2">Uncharacterized protein</fullName>
    </submittedName>
</protein>
<feature type="region of interest" description="Disordered" evidence="1">
    <location>
        <begin position="295"/>
        <end position="344"/>
    </location>
</feature>
<feature type="region of interest" description="Disordered" evidence="1">
    <location>
        <begin position="243"/>
        <end position="274"/>
    </location>
</feature>
<evidence type="ECO:0000256" key="1">
    <source>
        <dbReference type="SAM" id="MobiDB-lite"/>
    </source>
</evidence>
<dbReference type="AlphaFoldDB" id="M2QPP6"/>
<feature type="compositionally biased region" description="Basic and acidic residues" evidence="1">
    <location>
        <begin position="1"/>
        <end position="11"/>
    </location>
</feature>
<proteinExistence type="predicted"/>
<accession>M2QPP6</accession>
<keyword evidence="3" id="KW-1185">Reference proteome</keyword>
<dbReference type="HOGENOM" id="CLU_636152_0_0_1"/>
<dbReference type="EMBL" id="KB445794">
    <property type="protein sequence ID" value="EMD39023.1"/>
    <property type="molecule type" value="Genomic_DNA"/>
</dbReference>
<evidence type="ECO:0000313" key="2">
    <source>
        <dbReference type="EMBL" id="EMD39023.1"/>
    </source>
</evidence>
<organism evidence="2 3">
    <name type="scientific">Ceriporiopsis subvermispora (strain B)</name>
    <name type="common">White-rot fungus</name>
    <name type="synonym">Gelatoporia subvermispora</name>
    <dbReference type="NCBI Taxonomy" id="914234"/>
    <lineage>
        <taxon>Eukaryota</taxon>
        <taxon>Fungi</taxon>
        <taxon>Dikarya</taxon>
        <taxon>Basidiomycota</taxon>
        <taxon>Agaricomycotina</taxon>
        <taxon>Agaricomycetes</taxon>
        <taxon>Polyporales</taxon>
        <taxon>Gelatoporiaceae</taxon>
        <taxon>Gelatoporia</taxon>
    </lineage>
</organism>